<evidence type="ECO:0000313" key="1">
    <source>
        <dbReference type="EMBL" id="CAF2144558.1"/>
    </source>
</evidence>
<dbReference type="AlphaFoldDB" id="A0A816XDD0"/>
<protein>
    <submittedName>
        <fullName evidence="1">(rape) hypothetical protein</fullName>
    </submittedName>
</protein>
<proteinExistence type="predicted"/>
<sequence>MRSFVVYLQNRVGLFFMFLQVSSYPNLFLKSNKVNLSSFTTNFESRMFLCWNLFLHRSHLLLSN</sequence>
<name>A0A816XDD0_BRANA</name>
<accession>A0A816XDD0</accession>
<organism evidence="1">
    <name type="scientific">Brassica napus</name>
    <name type="common">Rape</name>
    <dbReference type="NCBI Taxonomy" id="3708"/>
    <lineage>
        <taxon>Eukaryota</taxon>
        <taxon>Viridiplantae</taxon>
        <taxon>Streptophyta</taxon>
        <taxon>Embryophyta</taxon>
        <taxon>Tracheophyta</taxon>
        <taxon>Spermatophyta</taxon>
        <taxon>Magnoliopsida</taxon>
        <taxon>eudicotyledons</taxon>
        <taxon>Gunneridae</taxon>
        <taxon>Pentapetalae</taxon>
        <taxon>rosids</taxon>
        <taxon>malvids</taxon>
        <taxon>Brassicales</taxon>
        <taxon>Brassicaceae</taxon>
        <taxon>Brassiceae</taxon>
        <taxon>Brassica</taxon>
    </lineage>
</organism>
<gene>
    <name evidence="1" type="ORF">DARMORV10_A02P39660.1</name>
</gene>
<reference evidence="1" key="1">
    <citation type="submission" date="2021-01" db="EMBL/GenBank/DDBJ databases">
        <authorList>
            <consortium name="Genoscope - CEA"/>
            <person name="William W."/>
        </authorList>
    </citation>
    <scope>NUCLEOTIDE SEQUENCE</scope>
</reference>
<dbReference type="Proteomes" id="UP001295469">
    <property type="component" value="Chromosome A02"/>
</dbReference>
<dbReference type="EMBL" id="HG994356">
    <property type="protein sequence ID" value="CAF2144558.1"/>
    <property type="molecule type" value="Genomic_DNA"/>
</dbReference>